<comment type="caution">
    <text evidence="3">The sequence shown here is derived from an EMBL/GenBank/DDBJ whole genome shotgun (WGS) entry which is preliminary data.</text>
</comment>
<keyword evidence="4" id="KW-1185">Reference proteome</keyword>
<sequence>MTFLYTKCLSLPDMNIAQAALSACRQPVSGACLQAGELYNACSFCLWYLAVQYQRFPKGHFALFVIYLITGASIAASMVFSLLLFLSLDQGLLMKVMFGSLAVVFEIGKFYIWYEMGERINRKDRLGAGKAFCFYGILAALSIAGSVGGINAATNTLLQADEAKAALVQSYDDKIAALDREIEINEQAAQAYIEMERIATGMTQMLKRNQALMEQQDELRRERDRAAVDNQDSLMGLMSSLADGLGWPLARVQFGIVAALSMLLDFFAAFFVSLLGEEIRFRRNYRQRGAQPAPAFPGTQAVAEVQVSAEPVQRPDYYHELVERLKAGELRCAKGAVSAMLNKSKEEVEDVFHWLQQDGVVYRKPNRHFALTQD</sequence>
<feature type="transmembrane region" description="Helical" evidence="2">
    <location>
        <begin position="92"/>
        <end position="112"/>
    </location>
</feature>
<dbReference type="EMBL" id="SODO01000002">
    <property type="protein sequence ID" value="TDW61249.1"/>
    <property type="molecule type" value="Genomic_DNA"/>
</dbReference>
<keyword evidence="2" id="KW-0812">Transmembrane</keyword>
<dbReference type="Proteomes" id="UP000295058">
    <property type="component" value="Unassembled WGS sequence"/>
</dbReference>
<evidence type="ECO:0008006" key="5">
    <source>
        <dbReference type="Google" id="ProtNLM"/>
    </source>
</evidence>
<accession>A0ABY2F1K1</accession>
<feature type="coiled-coil region" evidence="1">
    <location>
        <begin position="168"/>
        <end position="229"/>
    </location>
</feature>
<gene>
    <name evidence="3" type="ORF">LY04_00784</name>
</gene>
<feature type="transmembrane region" description="Helical" evidence="2">
    <location>
        <begin position="254"/>
        <end position="276"/>
    </location>
</feature>
<evidence type="ECO:0000256" key="2">
    <source>
        <dbReference type="SAM" id="Phobius"/>
    </source>
</evidence>
<evidence type="ECO:0000313" key="4">
    <source>
        <dbReference type="Proteomes" id="UP000295058"/>
    </source>
</evidence>
<reference evidence="3 4" key="1">
    <citation type="submission" date="2019-03" db="EMBL/GenBank/DDBJ databases">
        <title>Genomic Encyclopedia of Archaeal and Bacterial Type Strains, Phase II (KMG-II): from individual species to whole genera.</title>
        <authorList>
            <person name="Goeker M."/>
        </authorList>
    </citation>
    <scope>NUCLEOTIDE SEQUENCE [LARGE SCALE GENOMIC DNA]</scope>
    <source>
        <strain evidence="3 4">DSM 15594</strain>
    </source>
</reference>
<feature type="transmembrane region" description="Helical" evidence="2">
    <location>
        <begin position="61"/>
        <end position="86"/>
    </location>
</feature>
<keyword evidence="2" id="KW-0472">Membrane</keyword>
<protein>
    <recommendedName>
        <fullName evidence="5">Preprotein translocase subunit SecY</fullName>
    </recommendedName>
</protein>
<feature type="transmembrane region" description="Helical" evidence="2">
    <location>
        <begin position="132"/>
        <end position="153"/>
    </location>
</feature>
<organism evidence="3 4">
    <name type="scientific">Oceanimonas baumannii</name>
    <dbReference type="NCBI Taxonomy" id="129578"/>
    <lineage>
        <taxon>Bacteria</taxon>
        <taxon>Pseudomonadati</taxon>
        <taxon>Pseudomonadota</taxon>
        <taxon>Gammaproteobacteria</taxon>
        <taxon>Aeromonadales</taxon>
        <taxon>Aeromonadaceae</taxon>
        <taxon>Oceanimonas</taxon>
    </lineage>
</organism>
<proteinExistence type="predicted"/>
<keyword evidence="2" id="KW-1133">Transmembrane helix</keyword>
<keyword evidence="1" id="KW-0175">Coiled coil</keyword>
<name>A0ABY2F1K1_9GAMM</name>
<evidence type="ECO:0000256" key="1">
    <source>
        <dbReference type="SAM" id="Coils"/>
    </source>
</evidence>
<evidence type="ECO:0000313" key="3">
    <source>
        <dbReference type="EMBL" id="TDW61249.1"/>
    </source>
</evidence>
<dbReference type="PROSITE" id="PS51257">
    <property type="entry name" value="PROKAR_LIPOPROTEIN"/>
    <property type="match status" value="1"/>
</dbReference>